<proteinExistence type="inferred from homology"/>
<evidence type="ECO:0000256" key="4">
    <source>
        <dbReference type="ARBA" id="ARBA00023172"/>
    </source>
</evidence>
<dbReference type="SUPFAM" id="SSF57863">
    <property type="entry name" value="ArfGap/RecO-like zinc finger"/>
    <property type="match status" value="1"/>
</dbReference>
<reference evidence="11" key="1">
    <citation type="submission" date="2018-12" db="EMBL/GenBank/DDBJ databases">
        <title>Genome sequence of Peanibacillus sp.</title>
        <authorList>
            <person name="Subramani G."/>
            <person name="Srinivasan S."/>
            <person name="Kim M.K."/>
        </authorList>
    </citation>
    <scope>NUCLEOTIDE SEQUENCE [LARGE SCALE GENOMIC DNA]</scope>
    <source>
        <strain evidence="11">18JY67-1</strain>
    </source>
</reference>
<dbReference type="InterPro" id="IPR042242">
    <property type="entry name" value="RecO_C"/>
</dbReference>
<keyword evidence="3 7" id="KW-0227">DNA damage</keyword>
<dbReference type="Pfam" id="PF11967">
    <property type="entry name" value="RecO_N"/>
    <property type="match status" value="1"/>
</dbReference>
<feature type="compositionally biased region" description="Low complexity" evidence="8">
    <location>
        <begin position="263"/>
        <end position="272"/>
    </location>
</feature>
<dbReference type="Gene3D" id="2.40.50.140">
    <property type="entry name" value="Nucleic acid-binding proteins"/>
    <property type="match status" value="1"/>
</dbReference>
<evidence type="ECO:0000313" key="10">
    <source>
        <dbReference type="EMBL" id="AZN40482.1"/>
    </source>
</evidence>
<organism evidence="10 11">
    <name type="scientific">Paenibacillus albus</name>
    <dbReference type="NCBI Taxonomy" id="2495582"/>
    <lineage>
        <taxon>Bacteria</taxon>
        <taxon>Bacillati</taxon>
        <taxon>Bacillota</taxon>
        <taxon>Bacilli</taxon>
        <taxon>Bacillales</taxon>
        <taxon>Paenibacillaceae</taxon>
        <taxon>Paenibacillus</taxon>
    </lineage>
</organism>
<gene>
    <name evidence="7 10" type="primary">recO</name>
    <name evidence="10" type="ORF">EJC50_13060</name>
</gene>
<protein>
    <recommendedName>
        <fullName evidence="2 7">DNA repair protein RecO</fullName>
    </recommendedName>
    <alternativeName>
        <fullName evidence="6 7">Recombination protein O</fullName>
    </alternativeName>
</protein>
<dbReference type="Pfam" id="PF02565">
    <property type="entry name" value="RecO_C"/>
    <property type="match status" value="1"/>
</dbReference>
<dbReference type="AlphaFoldDB" id="A0A3Q8X6L0"/>
<feature type="region of interest" description="Disordered" evidence="8">
    <location>
        <begin position="249"/>
        <end position="293"/>
    </location>
</feature>
<dbReference type="InterPro" id="IPR003717">
    <property type="entry name" value="RecO"/>
</dbReference>
<feature type="compositionally biased region" description="Basic and acidic residues" evidence="8">
    <location>
        <begin position="273"/>
        <end position="287"/>
    </location>
</feature>
<dbReference type="InterPro" id="IPR022572">
    <property type="entry name" value="DNA_rep/recomb_RecO_N"/>
</dbReference>
<keyword evidence="11" id="KW-1185">Reference proteome</keyword>
<dbReference type="Proteomes" id="UP000272528">
    <property type="component" value="Chromosome"/>
</dbReference>
<accession>A0A3Q8X6L0</accession>
<dbReference type="OrthoDB" id="9797083at2"/>
<dbReference type="InterPro" id="IPR037278">
    <property type="entry name" value="ARFGAP/RecO"/>
</dbReference>
<evidence type="ECO:0000256" key="3">
    <source>
        <dbReference type="ARBA" id="ARBA00022763"/>
    </source>
</evidence>
<evidence type="ECO:0000259" key="9">
    <source>
        <dbReference type="Pfam" id="PF11967"/>
    </source>
</evidence>
<dbReference type="PANTHER" id="PTHR33991">
    <property type="entry name" value="DNA REPAIR PROTEIN RECO"/>
    <property type="match status" value="1"/>
</dbReference>
<comment type="function">
    <text evidence="7">Involved in DNA repair and RecF pathway recombination.</text>
</comment>
<evidence type="ECO:0000313" key="11">
    <source>
        <dbReference type="Proteomes" id="UP000272528"/>
    </source>
</evidence>
<evidence type="ECO:0000256" key="7">
    <source>
        <dbReference type="HAMAP-Rule" id="MF_00201"/>
    </source>
</evidence>
<sequence>MQYRVEGIVIRSTDYGEGNKIITLFTRTHGKIGIVVRGAKKIKSRHGSLAQLFTYGEYLFFRNSGLGTLTHGEIIESHHVLREQLELTAYSSYAVELVDRALQEEDASAYIYEQLKACLTAFAEGKDVAITIQLFELKILEAAGYAPDFTACMSCGNTEGRMALSARAGGILCSRCRYKDPGAMELSDGALKLLRLFRQMDLRRLGNITVRDETKKQLKLVMRALMDTHLALQLKSRSFLDQMERYELTEPVRRQPRRDAGEANEANANSKSNESRDARDDARKQDPWDSDTE</sequence>
<keyword evidence="5 7" id="KW-0234">DNA repair</keyword>
<comment type="similarity">
    <text evidence="1 7">Belongs to the RecO family.</text>
</comment>
<evidence type="ECO:0000256" key="6">
    <source>
        <dbReference type="ARBA" id="ARBA00033409"/>
    </source>
</evidence>
<dbReference type="InterPro" id="IPR012340">
    <property type="entry name" value="NA-bd_OB-fold"/>
</dbReference>
<dbReference type="Gene3D" id="1.20.1440.120">
    <property type="entry name" value="Recombination protein O, C-terminal domain"/>
    <property type="match status" value="1"/>
</dbReference>
<dbReference type="PANTHER" id="PTHR33991:SF1">
    <property type="entry name" value="DNA REPAIR PROTEIN RECO"/>
    <property type="match status" value="1"/>
</dbReference>
<feature type="compositionally biased region" description="Basic and acidic residues" evidence="8">
    <location>
        <begin position="249"/>
        <end position="261"/>
    </location>
</feature>
<dbReference type="EMBL" id="CP034437">
    <property type="protein sequence ID" value="AZN40482.1"/>
    <property type="molecule type" value="Genomic_DNA"/>
</dbReference>
<evidence type="ECO:0000256" key="1">
    <source>
        <dbReference type="ARBA" id="ARBA00007452"/>
    </source>
</evidence>
<evidence type="ECO:0000256" key="8">
    <source>
        <dbReference type="SAM" id="MobiDB-lite"/>
    </source>
</evidence>
<evidence type="ECO:0000256" key="5">
    <source>
        <dbReference type="ARBA" id="ARBA00023204"/>
    </source>
</evidence>
<dbReference type="NCBIfam" id="TIGR00613">
    <property type="entry name" value="reco"/>
    <property type="match status" value="1"/>
</dbReference>
<dbReference type="GO" id="GO:0006302">
    <property type="term" value="P:double-strand break repair"/>
    <property type="evidence" value="ECO:0007669"/>
    <property type="project" value="TreeGrafter"/>
</dbReference>
<dbReference type="RefSeq" id="WP_126015710.1">
    <property type="nucleotide sequence ID" value="NZ_CP034437.1"/>
</dbReference>
<name>A0A3Q8X6L0_9BACL</name>
<keyword evidence="4 7" id="KW-0233">DNA recombination</keyword>
<dbReference type="GO" id="GO:0043590">
    <property type="term" value="C:bacterial nucleoid"/>
    <property type="evidence" value="ECO:0007669"/>
    <property type="project" value="TreeGrafter"/>
</dbReference>
<evidence type="ECO:0000256" key="2">
    <source>
        <dbReference type="ARBA" id="ARBA00021310"/>
    </source>
</evidence>
<dbReference type="KEGG" id="palb:EJC50_13060"/>
<dbReference type="SUPFAM" id="SSF50249">
    <property type="entry name" value="Nucleic acid-binding proteins"/>
    <property type="match status" value="1"/>
</dbReference>
<dbReference type="HAMAP" id="MF_00201">
    <property type="entry name" value="RecO"/>
    <property type="match status" value="1"/>
</dbReference>
<dbReference type="GO" id="GO:0006310">
    <property type="term" value="P:DNA recombination"/>
    <property type="evidence" value="ECO:0007669"/>
    <property type="project" value="UniProtKB-UniRule"/>
</dbReference>
<feature type="domain" description="DNA replication/recombination mediator RecO N-terminal" evidence="9">
    <location>
        <begin position="1"/>
        <end position="77"/>
    </location>
</feature>